<evidence type="ECO:0000256" key="2">
    <source>
        <dbReference type="ARBA" id="ARBA00004429"/>
    </source>
</evidence>
<feature type="transmembrane region" description="Helical" evidence="12">
    <location>
        <begin position="251"/>
        <end position="273"/>
    </location>
</feature>
<dbReference type="Proteomes" id="UP000705283">
    <property type="component" value="Unassembled WGS sequence"/>
</dbReference>
<evidence type="ECO:0000256" key="1">
    <source>
        <dbReference type="ARBA" id="ARBA00002264"/>
    </source>
</evidence>
<keyword evidence="7" id="KW-0762">Sugar transport</keyword>
<sequence>MSVTPHVDWQRKARRSRWQKAAFMTGVVSFLTFASLPLVSAYVWLAVISFTGKSGGSDFHVLAAVLGILALVYLATLAVSFTRRYRVQLTWLTGVVALLLFAICVVPKLTVENYRFLWNPDVQATGANGSSLPSIWDSLGNSLLFAVGQTLIVTSVAVPAAYALSRFGFRRRQGLLRSLMLLQAFPALALTVALFIQLYWMGMLNSICGVMLVMCALELPFAIFVMKNFFDGVSWDIEMSAITDGATRFQAFRMVVLPQVTGGMIAIATFAFLRGWEEYVFVRTLLVDSSKMTMSLYLFWASQDSMGSDPGLIAAVGMLYILPVIVLYVFTQKYLTQMRVGGTKG</sequence>
<comment type="subcellular location">
    <subcellularLocation>
        <location evidence="2">Cell inner membrane</location>
        <topology evidence="2">Multi-pass membrane protein</topology>
    </subcellularLocation>
    <subcellularLocation>
        <location evidence="12">Cell membrane</location>
        <topology evidence="12">Multi-pass membrane protein</topology>
    </subcellularLocation>
</comment>
<dbReference type="GO" id="GO:0042956">
    <property type="term" value="P:maltodextrin transmembrane transport"/>
    <property type="evidence" value="ECO:0007669"/>
    <property type="project" value="TreeGrafter"/>
</dbReference>
<dbReference type="Proteomes" id="UP000192722">
    <property type="component" value="Unassembled WGS sequence"/>
</dbReference>
<keyword evidence="9 12" id="KW-1133">Transmembrane helix</keyword>
<feature type="transmembrane region" description="Helical" evidence="12">
    <location>
        <begin position="59"/>
        <end position="82"/>
    </location>
</feature>
<evidence type="ECO:0000256" key="11">
    <source>
        <dbReference type="ARBA" id="ARBA00041109"/>
    </source>
</evidence>
<dbReference type="InterPro" id="IPR050901">
    <property type="entry name" value="BP-dep_ABC_trans_perm"/>
</dbReference>
<name>A0AA41BW40_9GAMM</name>
<dbReference type="AlphaFoldDB" id="A0AA41BW40"/>
<dbReference type="CDD" id="cd06261">
    <property type="entry name" value="TM_PBP2"/>
    <property type="match status" value="1"/>
</dbReference>
<dbReference type="InterPro" id="IPR000515">
    <property type="entry name" value="MetI-like"/>
</dbReference>
<evidence type="ECO:0000259" key="13">
    <source>
        <dbReference type="PROSITE" id="PS50928"/>
    </source>
</evidence>
<proteinExistence type="inferred from homology"/>
<reference evidence="14" key="3">
    <citation type="submission" date="2020-11" db="EMBL/GenBank/DDBJ databases">
        <authorList>
            <person name="Lee S.D."/>
        </authorList>
    </citation>
    <scope>NUCLEOTIDE SEQUENCE</scope>
    <source>
        <strain evidence="14">SAP-2</strain>
    </source>
</reference>
<dbReference type="Gene3D" id="1.10.3720.10">
    <property type="entry name" value="MetI-like"/>
    <property type="match status" value="1"/>
</dbReference>
<evidence type="ECO:0000313" key="16">
    <source>
        <dbReference type="Proteomes" id="UP000192722"/>
    </source>
</evidence>
<evidence type="ECO:0000256" key="4">
    <source>
        <dbReference type="ARBA" id="ARBA00022448"/>
    </source>
</evidence>
<dbReference type="PROSITE" id="PS50928">
    <property type="entry name" value="ABC_TM1"/>
    <property type="match status" value="1"/>
</dbReference>
<dbReference type="InterPro" id="IPR035906">
    <property type="entry name" value="MetI-like_sf"/>
</dbReference>
<evidence type="ECO:0000256" key="10">
    <source>
        <dbReference type="ARBA" id="ARBA00023136"/>
    </source>
</evidence>
<comment type="function">
    <text evidence="1">Part of the ABC transporter complex MalEFGK involved in maltose/maltodextrin import. Probably responsible for the translocation of the substrate across the membrane.</text>
</comment>
<comment type="caution">
    <text evidence="14">The sequence shown here is derived from an EMBL/GenBank/DDBJ whole genome shotgun (WGS) entry which is preliminary data.</text>
</comment>
<evidence type="ECO:0000256" key="3">
    <source>
        <dbReference type="ARBA" id="ARBA00009047"/>
    </source>
</evidence>
<keyword evidence="10 12" id="KW-0472">Membrane</keyword>
<accession>A0AA41BW40</accession>
<feature type="transmembrane region" description="Helical" evidence="12">
    <location>
        <begin position="89"/>
        <end position="109"/>
    </location>
</feature>
<evidence type="ECO:0000256" key="7">
    <source>
        <dbReference type="ARBA" id="ARBA00022597"/>
    </source>
</evidence>
<evidence type="ECO:0000256" key="8">
    <source>
        <dbReference type="ARBA" id="ARBA00022692"/>
    </source>
</evidence>
<evidence type="ECO:0000313" key="14">
    <source>
        <dbReference type="EMBL" id="MBF6636148.1"/>
    </source>
</evidence>
<feature type="transmembrane region" description="Helical" evidence="12">
    <location>
        <begin position="143"/>
        <end position="164"/>
    </location>
</feature>
<evidence type="ECO:0000256" key="5">
    <source>
        <dbReference type="ARBA" id="ARBA00022475"/>
    </source>
</evidence>
<keyword evidence="5" id="KW-1003">Cell membrane</keyword>
<evidence type="ECO:0000313" key="15">
    <source>
        <dbReference type="EMBL" id="ORJ18901.1"/>
    </source>
</evidence>
<evidence type="ECO:0000256" key="6">
    <source>
        <dbReference type="ARBA" id="ARBA00022519"/>
    </source>
</evidence>
<dbReference type="PANTHER" id="PTHR32243">
    <property type="entry name" value="MALTOSE TRANSPORT SYSTEM PERMEASE-RELATED"/>
    <property type="match status" value="1"/>
</dbReference>
<dbReference type="RefSeq" id="WP_084984421.1">
    <property type="nucleotide sequence ID" value="NZ_CBCSCF010000004.1"/>
</dbReference>
<dbReference type="Pfam" id="PF00528">
    <property type="entry name" value="BPD_transp_1"/>
    <property type="match status" value="1"/>
</dbReference>
<feature type="domain" description="ABC transmembrane type-1" evidence="13">
    <location>
        <begin position="139"/>
        <end position="331"/>
    </location>
</feature>
<dbReference type="EMBL" id="MRWD01000082">
    <property type="protein sequence ID" value="ORJ18901.1"/>
    <property type="molecule type" value="Genomic_DNA"/>
</dbReference>
<feature type="transmembrane region" description="Helical" evidence="12">
    <location>
        <begin position="206"/>
        <end position="230"/>
    </location>
</feature>
<gene>
    <name evidence="15" type="ORF">BS639_22930</name>
    <name evidence="14" type="ORF">ITX54_05650</name>
</gene>
<reference evidence="14" key="4">
    <citation type="submission" date="2022-09" db="EMBL/GenBank/DDBJ databases">
        <title>Rouxiella aceris sp. nov., isolated from tree sap and emended description of the genus Rhouxiella.</title>
        <authorList>
            <person name="Kim I.S."/>
        </authorList>
    </citation>
    <scope>NUCLEOTIDE SEQUENCE</scope>
    <source>
        <strain evidence="14">SAP-2</strain>
    </source>
</reference>
<keyword evidence="6" id="KW-0997">Cell inner membrane</keyword>
<evidence type="ECO:0000313" key="17">
    <source>
        <dbReference type="Proteomes" id="UP000705283"/>
    </source>
</evidence>
<keyword evidence="16" id="KW-1185">Reference proteome</keyword>
<feature type="transmembrane region" description="Helical" evidence="12">
    <location>
        <begin position="312"/>
        <end position="330"/>
    </location>
</feature>
<dbReference type="PANTHER" id="PTHR32243:SF50">
    <property type="entry name" value="MALTOSE_MALTODEXTRIN TRANSPORT SYSTEM PERMEASE PROTEIN MALG"/>
    <property type="match status" value="1"/>
</dbReference>
<evidence type="ECO:0000256" key="12">
    <source>
        <dbReference type="RuleBase" id="RU363032"/>
    </source>
</evidence>
<dbReference type="SUPFAM" id="SSF161098">
    <property type="entry name" value="MetI-like"/>
    <property type="match status" value="1"/>
</dbReference>
<dbReference type="GO" id="GO:0005886">
    <property type="term" value="C:plasma membrane"/>
    <property type="evidence" value="ECO:0007669"/>
    <property type="project" value="UniProtKB-SubCell"/>
</dbReference>
<organism evidence="14 17">
    <name type="scientific">Rouxiella silvae</name>
    <dbReference type="NCBI Taxonomy" id="1646373"/>
    <lineage>
        <taxon>Bacteria</taxon>
        <taxon>Pseudomonadati</taxon>
        <taxon>Pseudomonadota</taxon>
        <taxon>Gammaproteobacteria</taxon>
        <taxon>Enterobacterales</taxon>
        <taxon>Yersiniaceae</taxon>
        <taxon>Rouxiella</taxon>
    </lineage>
</organism>
<evidence type="ECO:0000256" key="9">
    <source>
        <dbReference type="ARBA" id="ARBA00022989"/>
    </source>
</evidence>
<feature type="transmembrane region" description="Helical" evidence="12">
    <location>
        <begin position="176"/>
        <end position="200"/>
    </location>
</feature>
<protein>
    <recommendedName>
        <fullName evidence="11">Maltose/maltodextrin transport system permease protein MalG</fullName>
    </recommendedName>
</protein>
<keyword evidence="4 12" id="KW-0813">Transport</keyword>
<keyword evidence="8 12" id="KW-0812">Transmembrane</keyword>
<dbReference type="EMBL" id="JADMKS010000002">
    <property type="protein sequence ID" value="MBF6636148.1"/>
    <property type="molecule type" value="Genomic_DNA"/>
</dbReference>
<dbReference type="GO" id="GO:0015423">
    <property type="term" value="F:ABC-type maltose transporter activity"/>
    <property type="evidence" value="ECO:0007669"/>
    <property type="project" value="TreeGrafter"/>
</dbReference>
<reference evidence="15 16" key="2">
    <citation type="journal article" date="2017" name="Int. J. Syst. Evol. Microbiol.">
        <title>Rouxiella badensis sp. nov. and Rouxiella silvae sp. nov. isolated from peat bog soil in Germany and emendation of the genus description.</title>
        <authorList>
            <person name="Le Fleche-Mateos A."/>
            <person name="Kugler J.H."/>
            <person name="Hansen S.H."/>
            <person name="Syldatk C."/>
            <person name="Hausmann R."/>
            <person name="Lomprez F."/>
            <person name="Vandenbogaert M."/>
            <person name="Manuguerra J.C."/>
            <person name="Grimont P.A."/>
        </authorList>
    </citation>
    <scope>NUCLEOTIDE SEQUENCE [LARGE SCALE GENOMIC DNA]</scope>
    <source>
        <strain evidence="15 16">213</strain>
    </source>
</reference>
<reference evidence="15" key="1">
    <citation type="submission" date="2016-12" db="EMBL/GenBank/DDBJ databases">
        <authorList>
            <person name="Le Fleche-Mateos A."/>
        </authorList>
    </citation>
    <scope>NUCLEOTIDE SEQUENCE</scope>
    <source>
        <strain evidence="15">213</strain>
    </source>
</reference>
<comment type="similarity">
    <text evidence="3">Belongs to the binding-protein-dependent transport system permease family. MalFG subfamily.</text>
</comment>
<feature type="transmembrane region" description="Helical" evidence="12">
    <location>
        <begin position="21"/>
        <end position="47"/>
    </location>
</feature>